<protein>
    <recommendedName>
        <fullName evidence="3">Importin N-terminal domain-containing protein</fullName>
    </recommendedName>
</protein>
<dbReference type="Proteomes" id="UP000001542">
    <property type="component" value="Unassembled WGS sequence"/>
</dbReference>
<proteinExistence type="predicted"/>
<evidence type="ECO:0008006" key="3">
    <source>
        <dbReference type="Google" id="ProtNLM"/>
    </source>
</evidence>
<dbReference type="RefSeq" id="XP_001303921.1">
    <property type="nucleotide sequence ID" value="XM_001303920.1"/>
</dbReference>
<accession>A2FVT8</accession>
<keyword evidence="2" id="KW-1185">Reference proteome</keyword>
<dbReference type="AlphaFoldDB" id="A2FVT8"/>
<gene>
    <name evidence="1" type="ORF">TVAG_200920</name>
</gene>
<dbReference type="VEuPathDB" id="TrichDB:TVAG_200920"/>
<evidence type="ECO:0000313" key="1">
    <source>
        <dbReference type="EMBL" id="EAX90991.1"/>
    </source>
</evidence>
<dbReference type="SUPFAM" id="SSF48371">
    <property type="entry name" value="ARM repeat"/>
    <property type="match status" value="1"/>
</dbReference>
<dbReference type="InterPro" id="IPR016024">
    <property type="entry name" value="ARM-type_fold"/>
</dbReference>
<dbReference type="VEuPathDB" id="TrichDB:TVAGG3_0533330"/>
<reference evidence="1" key="1">
    <citation type="submission" date="2006-10" db="EMBL/GenBank/DDBJ databases">
        <authorList>
            <person name="Amadeo P."/>
            <person name="Zhao Q."/>
            <person name="Wortman J."/>
            <person name="Fraser-Liggett C."/>
            <person name="Carlton J."/>
        </authorList>
    </citation>
    <scope>NUCLEOTIDE SEQUENCE</scope>
    <source>
        <strain evidence="1">G3</strain>
    </source>
</reference>
<organism evidence="1 2">
    <name type="scientific">Trichomonas vaginalis (strain ATCC PRA-98 / G3)</name>
    <dbReference type="NCBI Taxonomy" id="412133"/>
    <lineage>
        <taxon>Eukaryota</taxon>
        <taxon>Metamonada</taxon>
        <taxon>Parabasalia</taxon>
        <taxon>Trichomonadida</taxon>
        <taxon>Trichomonadidae</taxon>
        <taxon>Trichomonas</taxon>
    </lineage>
</organism>
<dbReference type="EMBL" id="DS114067">
    <property type="protein sequence ID" value="EAX90991.1"/>
    <property type="molecule type" value="Genomic_DNA"/>
</dbReference>
<dbReference type="OrthoDB" id="10684100at2759"/>
<evidence type="ECO:0000313" key="2">
    <source>
        <dbReference type="Proteomes" id="UP000001542"/>
    </source>
</evidence>
<name>A2FVT8_TRIV3</name>
<reference evidence="1" key="2">
    <citation type="journal article" date="2007" name="Science">
        <title>Draft genome sequence of the sexually transmitted pathogen Trichomonas vaginalis.</title>
        <authorList>
            <person name="Carlton J.M."/>
            <person name="Hirt R.P."/>
            <person name="Silva J.C."/>
            <person name="Delcher A.L."/>
            <person name="Schatz M."/>
            <person name="Zhao Q."/>
            <person name="Wortman J.R."/>
            <person name="Bidwell S.L."/>
            <person name="Alsmark U.C.M."/>
            <person name="Besteiro S."/>
            <person name="Sicheritz-Ponten T."/>
            <person name="Noel C.J."/>
            <person name="Dacks J.B."/>
            <person name="Foster P.G."/>
            <person name="Simillion C."/>
            <person name="Van de Peer Y."/>
            <person name="Miranda-Saavedra D."/>
            <person name="Barton G.J."/>
            <person name="Westrop G.D."/>
            <person name="Mueller S."/>
            <person name="Dessi D."/>
            <person name="Fiori P.L."/>
            <person name="Ren Q."/>
            <person name="Paulsen I."/>
            <person name="Zhang H."/>
            <person name="Bastida-Corcuera F.D."/>
            <person name="Simoes-Barbosa A."/>
            <person name="Brown M.T."/>
            <person name="Hayes R.D."/>
            <person name="Mukherjee M."/>
            <person name="Okumura C.Y."/>
            <person name="Schneider R."/>
            <person name="Smith A.J."/>
            <person name="Vanacova S."/>
            <person name="Villalvazo M."/>
            <person name="Haas B.J."/>
            <person name="Pertea M."/>
            <person name="Feldblyum T.V."/>
            <person name="Utterback T.R."/>
            <person name="Shu C.L."/>
            <person name="Osoegawa K."/>
            <person name="de Jong P.J."/>
            <person name="Hrdy I."/>
            <person name="Horvathova L."/>
            <person name="Zubacova Z."/>
            <person name="Dolezal P."/>
            <person name="Malik S.B."/>
            <person name="Logsdon J.M. Jr."/>
            <person name="Henze K."/>
            <person name="Gupta A."/>
            <person name="Wang C.C."/>
            <person name="Dunne R.L."/>
            <person name="Upcroft J.A."/>
            <person name="Upcroft P."/>
            <person name="White O."/>
            <person name="Salzberg S.L."/>
            <person name="Tang P."/>
            <person name="Chiu C.-H."/>
            <person name="Lee Y.-S."/>
            <person name="Embley T.M."/>
            <person name="Coombs G.H."/>
            <person name="Mottram J.C."/>
            <person name="Tachezy J."/>
            <person name="Fraser-Liggett C.M."/>
            <person name="Johnson P.J."/>
        </authorList>
    </citation>
    <scope>NUCLEOTIDE SEQUENCE [LARGE SCALE GENOMIC DNA]</scope>
    <source>
        <strain evidence="1">G3</strain>
    </source>
</reference>
<dbReference type="KEGG" id="tva:4748683"/>
<sequence>MNLEDLLGFESEIQEERERSFKLFNEAIMNREFIDQLFEYLKLELEPKIRFLVESSILRVIKINYNQESLFWDYDQQVRILNTLVEYALSVPYQNSQTVVDAIRHIIMSSTVAIIEQVNEIFELFNTMTQQHQFLILLQIMSFWTKLVSITPLSDEETEKFGAAIEEFNAKIVQAFIPITQAFSEDLTSTPYPLKILRVISKCLISLSAKSEAIFYDESFDNLLGLFIQAIQLPSENMGIVKLKRSISRLFIILCKYFLGKDEESPEESIRVEYANHFQSDIAPQFIDIIVYVLENDTDDFLHGNILYLLSQLLFHRLIPVEDITAEFVSNFIIKAARLSVDSVNEHITNPQQYIGFYLHYSTNELINRRRGCAKVIEALVKNYGGVEGDENSYQIIDMLYELLLAPTSDPFEFESRIYLMTRYIRDTNTPMGPMVDPQIIEALAETASKLVETLAKESNGQKSDKAIDRTFVLASLLMLMRHTLPYMDPNIGISLGVHCITLSNDEVVITTAAKLIRTSIEESDMGEADFDVIEIIKKLLNFLSSNSPSIPMAIRALMRLGGPSATPVAREVITGMLEFCIDSKTEESDGDLEKITSSFTSAAEIIASLEHDQDALAQTAEQILPMVAEYFVNHPTTKCSDEILYILASLNTKNKIAIPAVYQACTTIANIISEDEVYLLHAEQIACAFCPLILLDSSGCDAEKAEFSSSCFKLCNNILQVCNKETNELTSRDRGYALVLASCLVQSAGESAVIFLPAALEAITLVGPDDSLLYSSATLMIVSCFTASPETTSNAISNDLANYVRTSVSEKLLPTYKEFKLGFALLLYLARSERQPCYQRAVELIKTLSDLKTEEENMSELNGGVIESMILPFQMPIENLNELELFGALTDKYFNTLNPKLKKLVRNIFPM</sequence>
<dbReference type="InParanoid" id="A2FVT8"/>